<comment type="similarity">
    <text evidence="1">Belongs to the universal ribosomal protein uL18 family.</text>
</comment>
<dbReference type="GO" id="GO:0003735">
    <property type="term" value="F:structural constituent of ribosome"/>
    <property type="evidence" value="ECO:0007669"/>
    <property type="project" value="InterPro"/>
</dbReference>
<name>A0AAV9J047_CYACA</name>
<dbReference type="EMBL" id="JANCYW010000014">
    <property type="protein sequence ID" value="KAK4537884.1"/>
    <property type="molecule type" value="Genomic_DNA"/>
</dbReference>
<evidence type="ECO:0000256" key="1">
    <source>
        <dbReference type="ARBA" id="ARBA00007116"/>
    </source>
</evidence>
<keyword evidence="2" id="KW-0689">Ribosomal protein</keyword>
<evidence type="ECO:0000256" key="3">
    <source>
        <dbReference type="ARBA" id="ARBA00023274"/>
    </source>
</evidence>
<dbReference type="CDD" id="cd00432">
    <property type="entry name" value="Ribosomal_L18_L5e"/>
    <property type="match status" value="1"/>
</dbReference>
<dbReference type="Proteomes" id="UP001301350">
    <property type="component" value="Unassembled WGS sequence"/>
</dbReference>
<dbReference type="Gene3D" id="3.30.420.100">
    <property type="match status" value="1"/>
</dbReference>
<dbReference type="InterPro" id="IPR005484">
    <property type="entry name" value="Ribosomal_uL18_bac/plant/anim"/>
</dbReference>
<evidence type="ECO:0000313" key="5">
    <source>
        <dbReference type="Proteomes" id="UP001301350"/>
    </source>
</evidence>
<dbReference type="PANTHER" id="PTHR12899:SF6">
    <property type="entry name" value="OS01G0256600 PROTEIN"/>
    <property type="match status" value="1"/>
</dbReference>
<keyword evidence="3" id="KW-0687">Ribonucleoprotein</keyword>
<accession>A0AAV9J047</accession>
<evidence type="ECO:0000256" key="2">
    <source>
        <dbReference type="ARBA" id="ARBA00022980"/>
    </source>
</evidence>
<dbReference type="AlphaFoldDB" id="A0AAV9J047"/>
<dbReference type="Pfam" id="PF00861">
    <property type="entry name" value="Ribosomal_L18p"/>
    <property type="match status" value="1"/>
</dbReference>
<evidence type="ECO:0000313" key="4">
    <source>
        <dbReference type="EMBL" id="KAK4537884.1"/>
    </source>
</evidence>
<dbReference type="InterPro" id="IPR057268">
    <property type="entry name" value="Ribosomal_L18"/>
</dbReference>
<keyword evidence="5" id="KW-1185">Reference proteome</keyword>
<protein>
    <submittedName>
        <fullName evidence="4">Uncharacterized protein</fullName>
    </submittedName>
</protein>
<comment type="caution">
    <text evidence="4">The sequence shown here is derived from an EMBL/GenBank/DDBJ whole genome shotgun (WGS) entry which is preliminary data.</text>
</comment>
<reference evidence="4 5" key="1">
    <citation type="submission" date="2022-07" db="EMBL/GenBank/DDBJ databases">
        <title>Genome-wide signatures of adaptation to extreme environments.</title>
        <authorList>
            <person name="Cho C.H."/>
            <person name="Yoon H.S."/>
        </authorList>
    </citation>
    <scope>NUCLEOTIDE SEQUENCE [LARGE SCALE GENOMIC DNA]</scope>
    <source>
        <strain evidence="4 5">DBV 063 E5</strain>
    </source>
</reference>
<dbReference type="PANTHER" id="PTHR12899">
    <property type="entry name" value="39S RIBOSOMAL PROTEIN L18, MITOCHONDRIAL"/>
    <property type="match status" value="1"/>
</dbReference>
<dbReference type="GO" id="GO:0006412">
    <property type="term" value="P:translation"/>
    <property type="evidence" value="ECO:0007669"/>
    <property type="project" value="InterPro"/>
</dbReference>
<dbReference type="GO" id="GO:1990904">
    <property type="term" value="C:ribonucleoprotein complex"/>
    <property type="evidence" value="ECO:0007669"/>
    <property type="project" value="UniProtKB-KW"/>
</dbReference>
<dbReference type="SUPFAM" id="SSF53137">
    <property type="entry name" value="Translational machinery components"/>
    <property type="match status" value="1"/>
</dbReference>
<gene>
    <name evidence="4" type="ORF">CDCA_CDCA14G3909</name>
</gene>
<proteinExistence type="inferred from homology"/>
<organism evidence="4 5">
    <name type="scientific">Cyanidium caldarium</name>
    <name type="common">Red alga</name>
    <dbReference type="NCBI Taxonomy" id="2771"/>
    <lineage>
        <taxon>Eukaryota</taxon>
        <taxon>Rhodophyta</taxon>
        <taxon>Bangiophyceae</taxon>
        <taxon>Cyanidiales</taxon>
        <taxon>Cyanidiaceae</taxon>
        <taxon>Cyanidium</taxon>
    </lineage>
</organism>
<sequence length="174" mass="19413">MSLAGVARWSRPLGGYHLRPINSLVAGSFSSYYASVARREWRRGLGTRVRNWVHGPHWVVLTLSGKHIKAQVVNKECGTVEAEASTLQKPVVKGEVTHELPLLGYRRASVEGARRIGQVLGERARRVGIVHAQWQRPGRFHGKIRAFYEAFCASGIRVYEVKGASRTSGERDRA</sequence>
<dbReference type="GO" id="GO:0005840">
    <property type="term" value="C:ribosome"/>
    <property type="evidence" value="ECO:0007669"/>
    <property type="project" value="UniProtKB-KW"/>
</dbReference>
<dbReference type="GO" id="GO:0008097">
    <property type="term" value="F:5S rRNA binding"/>
    <property type="evidence" value="ECO:0007669"/>
    <property type="project" value="TreeGrafter"/>
</dbReference>